<accession>A0A9X2K701</accession>
<reference evidence="1" key="1">
    <citation type="submission" date="2022-06" db="EMBL/GenBank/DDBJ databases">
        <title>Sequencing the genomes of 1000 actinobacteria strains.</title>
        <authorList>
            <person name="Klenk H.-P."/>
        </authorList>
    </citation>
    <scope>NUCLEOTIDE SEQUENCE</scope>
    <source>
        <strain evidence="1">DSM 46694</strain>
    </source>
</reference>
<organism evidence="1 2">
    <name type="scientific">Nonomuraea thailandensis</name>
    <dbReference type="NCBI Taxonomy" id="1188745"/>
    <lineage>
        <taxon>Bacteria</taxon>
        <taxon>Bacillati</taxon>
        <taxon>Actinomycetota</taxon>
        <taxon>Actinomycetes</taxon>
        <taxon>Streptosporangiales</taxon>
        <taxon>Streptosporangiaceae</taxon>
        <taxon>Nonomuraea</taxon>
    </lineage>
</organism>
<keyword evidence="2" id="KW-1185">Reference proteome</keyword>
<dbReference type="Proteomes" id="UP001139648">
    <property type="component" value="Unassembled WGS sequence"/>
</dbReference>
<dbReference type="EMBL" id="JAMZEB010000002">
    <property type="protein sequence ID" value="MCP2361989.1"/>
    <property type="molecule type" value="Genomic_DNA"/>
</dbReference>
<gene>
    <name evidence="1" type="ORF">HD597_009009</name>
</gene>
<comment type="caution">
    <text evidence="1">The sequence shown here is derived from an EMBL/GenBank/DDBJ whole genome shotgun (WGS) entry which is preliminary data.</text>
</comment>
<evidence type="ECO:0000313" key="1">
    <source>
        <dbReference type="EMBL" id="MCP2361989.1"/>
    </source>
</evidence>
<dbReference type="AlphaFoldDB" id="A0A9X2K701"/>
<name>A0A9X2K701_9ACTN</name>
<sequence length="32" mass="3602">MRAEMEALIRSADFLLGAENARLPRLSLRLST</sequence>
<proteinExistence type="predicted"/>
<evidence type="ECO:0000313" key="2">
    <source>
        <dbReference type="Proteomes" id="UP001139648"/>
    </source>
</evidence>
<protein>
    <submittedName>
        <fullName evidence="1">Uncharacterized protein</fullName>
    </submittedName>
</protein>